<dbReference type="NCBIfam" id="TIGR01484">
    <property type="entry name" value="HAD-SF-IIB"/>
    <property type="match status" value="1"/>
</dbReference>
<dbReference type="GO" id="GO:0005829">
    <property type="term" value="C:cytosol"/>
    <property type="evidence" value="ECO:0007669"/>
    <property type="project" value="TreeGrafter"/>
</dbReference>
<evidence type="ECO:0000313" key="4">
    <source>
        <dbReference type="Proteomes" id="UP000254848"/>
    </source>
</evidence>
<keyword evidence="2" id="KW-0378">Hydrolase</keyword>
<evidence type="ECO:0008006" key="5">
    <source>
        <dbReference type="Google" id="ProtNLM"/>
    </source>
</evidence>
<sequence>MTKMKRTLYISDLDGTLLNSKGKISPYSLDAINRFSESGVLFTCATGRTLSSVKMLLGEARFTCPAVLSDGLLTFDMMKNEVVNVVSLSRDLIIHVSAILENTDQDGFLYCIKGNEYALFYTAARNALSRRFIERKRPFLKDNIFRIDHFSCLPEGYLPLYYVLYDEDARLKQLQQTISTLQGAHCLLNRDVYHDREDIYFMNILSDTTSKHSAINTLRACLDVDEVVAFGDNYNDLSMLKHADRSYVPEHGIREAKQIATQVIPSCDLDSVVRFIEADSGR</sequence>
<dbReference type="Pfam" id="PF08282">
    <property type="entry name" value="Hydrolase_3"/>
    <property type="match status" value="1"/>
</dbReference>
<dbReference type="GO" id="GO:0000287">
    <property type="term" value="F:magnesium ion binding"/>
    <property type="evidence" value="ECO:0007669"/>
    <property type="project" value="TreeGrafter"/>
</dbReference>
<dbReference type="Gene3D" id="3.30.1240.10">
    <property type="match status" value="1"/>
</dbReference>
<keyword evidence="1" id="KW-0479">Metal-binding</keyword>
<dbReference type="AlphaFoldDB" id="A0A370R2Q2"/>
<dbReference type="InterPro" id="IPR036412">
    <property type="entry name" value="HAD-like_sf"/>
</dbReference>
<accession>A0A370R2Q2</accession>
<organism evidence="3 4">
    <name type="scientific">Enterobacillus tribolii</name>
    <dbReference type="NCBI Taxonomy" id="1487935"/>
    <lineage>
        <taxon>Bacteria</taxon>
        <taxon>Pseudomonadati</taxon>
        <taxon>Pseudomonadota</taxon>
        <taxon>Gammaproteobacteria</taxon>
        <taxon>Enterobacterales</taxon>
        <taxon>Hafniaceae</taxon>
        <taxon>Enterobacillus</taxon>
    </lineage>
</organism>
<gene>
    <name evidence="3" type="ORF">C8D90_101134</name>
</gene>
<reference evidence="3 4" key="1">
    <citation type="submission" date="2018-07" db="EMBL/GenBank/DDBJ databases">
        <title>Genomic Encyclopedia of Type Strains, Phase IV (KMG-IV): sequencing the most valuable type-strain genomes for metagenomic binning, comparative biology and taxonomic classification.</title>
        <authorList>
            <person name="Goeker M."/>
        </authorList>
    </citation>
    <scope>NUCLEOTIDE SEQUENCE [LARGE SCALE GENOMIC DNA]</scope>
    <source>
        <strain evidence="3 4">DSM 103736</strain>
    </source>
</reference>
<dbReference type="InterPro" id="IPR006379">
    <property type="entry name" value="HAD-SF_hydro_IIB"/>
</dbReference>
<dbReference type="InterPro" id="IPR023214">
    <property type="entry name" value="HAD_sf"/>
</dbReference>
<evidence type="ECO:0000313" key="3">
    <source>
        <dbReference type="EMBL" id="RDK96703.1"/>
    </source>
</evidence>
<dbReference type="RefSeq" id="WP_162844335.1">
    <property type="nucleotide sequence ID" value="NZ_QRAP01000001.1"/>
</dbReference>
<name>A0A370R2Q2_9GAMM</name>
<evidence type="ECO:0000256" key="1">
    <source>
        <dbReference type="ARBA" id="ARBA00022723"/>
    </source>
</evidence>
<dbReference type="EMBL" id="QRAP01000001">
    <property type="protein sequence ID" value="RDK96703.1"/>
    <property type="molecule type" value="Genomic_DNA"/>
</dbReference>
<dbReference type="SUPFAM" id="SSF56784">
    <property type="entry name" value="HAD-like"/>
    <property type="match status" value="1"/>
</dbReference>
<comment type="caution">
    <text evidence="3">The sequence shown here is derived from an EMBL/GenBank/DDBJ whole genome shotgun (WGS) entry which is preliminary data.</text>
</comment>
<dbReference type="Gene3D" id="3.40.50.1000">
    <property type="entry name" value="HAD superfamily/HAD-like"/>
    <property type="match status" value="1"/>
</dbReference>
<dbReference type="PANTHER" id="PTHR10000:SF8">
    <property type="entry name" value="HAD SUPERFAMILY HYDROLASE-LIKE, TYPE 3"/>
    <property type="match status" value="1"/>
</dbReference>
<dbReference type="PROSITE" id="PS01229">
    <property type="entry name" value="COF_2"/>
    <property type="match status" value="1"/>
</dbReference>
<dbReference type="PANTHER" id="PTHR10000">
    <property type="entry name" value="PHOSPHOSERINE PHOSPHATASE"/>
    <property type="match status" value="1"/>
</dbReference>
<dbReference type="Proteomes" id="UP000254848">
    <property type="component" value="Unassembled WGS sequence"/>
</dbReference>
<protein>
    <recommendedName>
        <fullName evidence="5">Cof subfamily protein (Haloacid dehalogenase superfamily)/HAD superfamily hydrolase (TIGR01484 family)</fullName>
    </recommendedName>
</protein>
<dbReference type="GO" id="GO:0016791">
    <property type="term" value="F:phosphatase activity"/>
    <property type="evidence" value="ECO:0007669"/>
    <property type="project" value="TreeGrafter"/>
</dbReference>
<keyword evidence="4" id="KW-1185">Reference proteome</keyword>
<evidence type="ECO:0000256" key="2">
    <source>
        <dbReference type="ARBA" id="ARBA00022801"/>
    </source>
</evidence>
<proteinExistence type="predicted"/>